<feature type="transmembrane region" description="Helical" evidence="1">
    <location>
        <begin position="84"/>
        <end position="101"/>
    </location>
</feature>
<dbReference type="OrthoDB" id="3270417at2759"/>
<dbReference type="EMBL" id="SGPM01000540">
    <property type="protein sequence ID" value="THH19424.1"/>
    <property type="molecule type" value="Genomic_DNA"/>
</dbReference>
<keyword evidence="3" id="KW-1185">Reference proteome</keyword>
<gene>
    <name evidence="2" type="ORF">EUX98_g8781</name>
</gene>
<dbReference type="PANTHER" id="PTHR40465:SF1">
    <property type="entry name" value="DUF6534 DOMAIN-CONTAINING PROTEIN"/>
    <property type="match status" value="1"/>
</dbReference>
<evidence type="ECO:0000313" key="3">
    <source>
        <dbReference type="Proteomes" id="UP000308730"/>
    </source>
</evidence>
<organism evidence="2 3">
    <name type="scientific">Antrodiella citrinella</name>
    <dbReference type="NCBI Taxonomy" id="2447956"/>
    <lineage>
        <taxon>Eukaryota</taxon>
        <taxon>Fungi</taxon>
        <taxon>Dikarya</taxon>
        <taxon>Basidiomycota</taxon>
        <taxon>Agaricomycotina</taxon>
        <taxon>Agaricomycetes</taxon>
        <taxon>Polyporales</taxon>
        <taxon>Steccherinaceae</taxon>
        <taxon>Antrodiella</taxon>
    </lineage>
</organism>
<feature type="transmembrane region" description="Helical" evidence="1">
    <location>
        <begin position="48"/>
        <end position="72"/>
    </location>
</feature>
<dbReference type="PANTHER" id="PTHR40465">
    <property type="entry name" value="CHROMOSOME 1, WHOLE GENOME SHOTGUN SEQUENCE"/>
    <property type="match status" value="1"/>
</dbReference>
<evidence type="ECO:0000313" key="2">
    <source>
        <dbReference type="EMBL" id="THH19424.1"/>
    </source>
</evidence>
<reference evidence="2 3" key="1">
    <citation type="submission" date="2019-02" db="EMBL/GenBank/DDBJ databases">
        <title>Genome sequencing of the rare red list fungi Antrodiella citrinella (Flaviporus citrinellus).</title>
        <authorList>
            <person name="Buettner E."/>
            <person name="Kellner H."/>
        </authorList>
    </citation>
    <scope>NUCLEOTIDE SEQUENCE [LARGE SCALE GENOMIC DNA]</scope>
    <source>
        <strain evidence="2 3">DSM 108506</strain>
    </source>
</reference>
<accession>A0A4S4M2Y2</accession>
<feature type="transmembrane region" description="Helical" evidence="1">
    <location>
        <begin position="12"/>
        <end position="36"/>
    </location>
</feature>
<name>A0A4S4M2Y2_9APHY</name>
<dbReference type="Proteomes" id="UP000308730">
    <property type="component" value="Unassembled WGS sequence"/>
</dbReference>
<keyword evidence="1" id="KW-1133">Transmembrane helix</keyword>
<keyword evidence="1" id="KW-0812">Transmembrane</keyword>
<dbReference type="AlphaFoldDB" id="A0A4S4M2Y2"/>
<proteinExistence type="predicted"/>
<protein>
    <submittedName>
        <fullName evidence="2">Uncharacterized protein</fullName>
    </submittedName>
</protein>
<feature type="transmembrane region" description="Helical" evidence="1">
    <location>
        <begin position="113"/>
        <end position="132"/>
    </location>
</feature>
<comment type="caution">
    <text evidence="2">The sequence shown here is derived from an EMBL/GenBank/DDBJ whole genome shotgun (WGS) entry which is preliminary data.</text>
</comment>
<evidence type="ECO:0000256" key="1">
    <source>
        <dbReference type="SAM" id="Phobius"/>
    </source>
</evidence>
<sequence length="162" mass="18299">MALNASTMPEFFGGFFLLAMLAILLYGILSFQTFAYSVRGTELQFAKAVIVSVWMLETIHSALVIHITYNYTIDDFDHAGNMRDIIWVTGMLITLFIQSFYLHRVYLLGERSLVVPLVVGVALLGRFASVIARHRISIRLIASKRGWHIATRRSPQYAALDS</sequence>
<keyword evidence="1" id="KW-0472">Membrane</keyword>